<dbReference type="PANTHER" id="PTHR31366:SF2">
    <property type="entry name" value="UPF0739 PROTEIN C1ORF74"/>
    <property type="match status" value="1"/>
</dbReference>
<dbReference type="InterPro" id="IPR027850">
    <property type="entry name" value="DUF4504"/>
</dbReference>
<organism evidence="2 3">
    <name type="scientific">Anopheles epiroticus</name>
    <dbReference type="NCBI Taxonomy" id="199890"/>
    <lineage>
        <taxon>Eukaryota</taxon>
        <taxon>Metazoa</taxon>
        <taxon>Ecdysozoa</taxon>
        <taxon>Arthropoda</taxon>
        <taxon>Hexapoda</taxon>
        <taxon>Insecta</taxon>
        <taxon>Pterygota</taxon>
        <taxon>Neoptera</taxon>
        <taxon>Endopterygota</taxon>
        <taxon>Diptera</taxon>
        <taxon>Nematocera</taxon>
        <taxon>Culicoidea</taxon>
        <taxon>Culicidae</taxon>
        <taxon>Anophelinae</taxon>
        <taxon>Anopheles</taxon>
    </lineage>
</organism>
<evidence type="ECO:0000313" key="3">
    <source>
        <dbReference type="Proteomes" id="UP000075885"/>
    </source>
</evidence>
<keyword evidence="3" id="KW-1185">Reference proteome</keyword>
<protein>
    <submittedName>
        <fullName evidence="2">Uncharacterized protein</fullName>
    </submittedName>
</protein>
<dbReference type="PANTHER" id="PTHR31366">
    <property type="entry name" value="UPF0739 PROTEIN C1ORF74"/>
    <property type="match status" value="1"/>
</dbReference>
<dbReference type="AlphaFoldDB" id="A0A240PN81"/>
<dbReference type="Pfam" id="PF14953">
    <property type="entry name" value="DUF4504"/>
    <property type="match status" value="1"/>
</dbReference>
<dbReference type="Proteomes" id="UP000075885">
    <property type="component" value="Unassembled WGS sequence"/>
</dbReference>
<name>A0A240PN81_9DIPT</name>
<sequence length="250" mass="28113">MKDIHHYLVQRLRTKVRAKSKIKEIAQQLYAIDKGMKAGFLWDVGCLQMDEVSDLINSLKHANLLQDTLVVVQIGAETADEFGVCRMNRFVGEQLRPVIIDVSEGHVEPRIADQRVATVCNGMLDLLKTQLEIIRSTDDPQSTPTVMWSLADGLCRTSAYGMFIGYPIVYWYNTELTQENCLSHVPLTVFQAGTKEHGNTPFSPLLSFSVPNVLLKEPTVNNAIALWKEHNASKDLDCITFSRVFSTVIM</sequence>
<dbReference type="VEuPathDB" id="VectorBase:AEPI015221"/>
<dbReference type="EnsemblMetazoa" id="AEPI015221-RA">
    <property type="protein sequence ID" value="AEPI015221-PA"/>
    <property type="gene ID" value="AEPI015221"/>
</dbReference>
<evidence type="ECO:0000313" key="2">
    <source>
        <dbReference type="EnsemblMetazoa" id="AEPI015221-PA"/>
    </source>
</evidence>
<reference evidence="2" key="2">
    <citation type="submission" date="2020-05" db="UniProtKB">
        <authorList>
            <consortium name="EnsemblMetazoa"/>
        </authorList>
    </citation>
    <scope>IDENTIFICATION</scope>
    <source>
        <strain evidence="2">Epiroticus2</strain>
    </source>
</reference>
<comment type="similarity">
    <text evidence="1">Belongs to the UPF0739 family.</text>
</comment>
<evidence type="ECO:0000256" key="1">
    <source>
        <dbReference type="ARBA" id="ARBA00007065"/>
    </source>
</evidence>
<reference evidence="3" key="1">
    <citation type="submission" date="2013-03" db="EMBL/GenBank/DDBJ databases">
        <title>The Genome Sequence of Anopheles epiroticus epiroticus2.</title>
        <authorList>
            <consortium name="The Broad Institute Genomics Platform"/>
            <person name="Neafsey D.E."/>
            <person name="Howell P."/>
            <person name="Walker B."/>
            <person name="Young S.K."/>
            <person name="Zeng Q."/>
            <person name="Gargeya S."/>
            <person name="Fitzgerald M."/>
            <person name="Haas B."/>
            <person name="Abouelleil A."/>
            <person name="Allen A.W."/>
            <person name="Alvarado L."/>
            <person name="Arachchi H.M."/>
            <person name="Berlin A.M."/>
            <person name="Chapman S.B."/>
            <person name="Gainer-Dewar J."/>
            <person name="Goldberg J."/>
            <person name="Griggs A."/>
            <person name="Gujja S."/>
            <person name="Hansen M."/>
            <person name="Howarth C."/>
            <person name="Imamovic A."/>
            <person name="Ireland A."/>
            <person name="Larimer J."/>
            <person name="McCowan C."/>
            <person name="Murphy C."/>
            <person name="Pearson M."/>
            <person name="Poon T.W."/>
            <person name="Priest M."/>
            <person name="Roberts A."/>
            <person name="Saif S."/>
            <person name="Shea T."/>
            <person name="Sisk P."/>
            <person name="Sykes S."/>
            <person name="Wortman J."/>
            <person name="Nusbaum C."/>
            <person name="Birren B."/>
        </authorList>
    </citation>
    <scope>NUCLEOTIDE SEQUENCE [LARGE SCALE GENOMIC DNA]</scope>
    <source>
        <strain evidence="3">Epiroticus2</strain>
    </source>
</reference>
<accession>A0A240PN81</accession>
<proteinExistence type="inferred from homology"/>